<dbReference type="OrthoDB" id="9782994at2"/>
<evidence type="ECO:0000256" key="5">
    <source>
        <dbReference type="ARBA" id="ARBA00022729"/>
    </source>
</evidence>
<dbReference type="InterPro" id="IPR010275">
    <property type="entry name" value="MepK"/>
</dbReference>
<keyword evidence="9" id="KW-0961">Cell wall biogenesis/degradation</keyword>
<keyword evidence="7" id="KW-0862">Zinc</keyword>
<comment type="cofactor">
    <cofactor evidence="1">
        <name>Zn(2+)</name>
        <dbReference type="ChEBI" id="CHEBI:29105"/>
    </cofactor>
</comment>
<evidence type="ECO:0000256" key="10">
    <source>
        <dbReference type="ARBA" id="ARBA00093448"/>
    </source>
</evidence>
<gene>
    <name evidence="13" type="ORF">E2C06_01120</name>
</gene>
<feature type="region of interest" description="Disordered" evidence="12">
    <location>
        <begin position="1"/>
        <end position="34"/>
    </location>
</feature>
<dbReference type="AlphaFoldDB" id="A0A4V3AAR9"/>
<accession>A0A4V3AAR9</accession>
<name>A0A4V3AAR9_9PROT</name>
<protein>
    <recommendedName>
        <fullName evidence="11">Murein endopeptidase K</fullName>
    </recommendedName>
</protein>
<dbReference type="GO" id="GO:0008237">
    <property type="term" value="F:metallopeptidase activity"/>
    <property type="evidence" value="ECO:0007669"/>
    <property type="project" value="UniProtKB-KW"/>
</dbReference>
<comment type="caution">
    <text evidence="13">The sequence shown here is derived from an EMBL/GenBank/DDBJ whole genome shotgun (WGS) entry which is preliminary data.</text>
</comment>
<evidence type="ECO:0000256" key="9">
    <source>
        <dbReference type="ARBA" id="ARBA00023316"/>
    </source>
</evidence>
<keyword evidence="5" id="KW-0732">Signal</keyword>
<organism evidence="13 14">
    <name type="scientific">Dankookia rubra</name>
    <dbReference type="NCBI Taxonomy" id="1442381"/>
    <lineage>
        <taxon>Bacteria</taxon>
        <taxon>Pseudomonadati</taxon>
        <taxon>Pseudomonadota</taxon>
        <taxon>Alphaproteobacteria</taxon>
        <taxon>Acetobacterales</taxon>
        <taxon>Roseomonadaceae</taxon>
        <taxon>Dankookia</taxon>
    </lineage>
</organism>
<dbReference type="GO" id="GO:0046872">
    <property type="term" value="F:metal ion binding"/>
    <property type="evidence" value="ECO:0007669"/>
    <property type="project" value="UniProtKB-KW"/>
</dbReference>
<evidence type="ECO:0000256" key="1">
    <source>
        <dbReference type="ARBA" id="ARBA00001947"/>
    </source>
</evidence>
<reference evidence="13 14" key="1">
    <citation type="journal article" date="2016" name="J. Microbiol.">
        <title>Dankookia rubra gen. nov., sp. nov., an alphaproteobacterium isolated from sediment of a shallow stream.</title>
        <authorList>
            <person name="Kim W.H."/>
            <person name="Kim D.H."/>
            <person name="Kang K."/>
            <person name="Ahn T.Y."/>
        </authorList>
    </citation>
    <scope>NUCLEOTIDE SEQUENCE [LARGE SCALE GENOMIC DNA]</scope>
    <source>
        <strain evidence="13 14">JCM30602</strain>
    </source>
</reference>
<comment type="pathway">
    <text evidence="2">Cell wall biogenesis; cell wall polysaccharide biosynthesis.</text>
</comment>
<dbReference type="Pfam" id="PF05951">
    <property type="entry name" value="Peptidase_M15_2"/>
    <property type="match status" value="1"/>
</dbReference>
<evidence type="ECO:0000256" key="8">
    <source>
        <dbReference type="ARBA" id="ARBA00023049"/>
    </source>
</evidence>
<dbReference type="PANTHER" id="PTHR37425:SF1">
    <property type="entry name" value="OUTER MEMBRANE PROTEIN"/>
    <property type="match status" value="1"/>
</dbReference>
<evidence type="ECO:0000256" key="12">
    <source>
        <dbReference type="SAM" id="MobiDB-lite"/>
    </source>
</evidence>
<evidence type="ECO:0000256" key="2">
    <source>
        <dbReference type="ARBA" id="ARBA00004776"/>
    </source>
</evidence>
<dbReference type="EMBL" id="SMSJ01000001">
    <property type="protein sequence ID" value="TDH64575.1"/>
    <property type="molecule type" value="Genomic_DNA"/>
</dbReference>
<keyword evidence="8" id="KW-0482">Metalloprotease</keyword>
<evidence type="ECO:0000256" key="7">
    <source>
        <dbReference type="ARBA" id="ARBA00022833"/>
    </source>
</evidence>
<comment type="similarity">
    <text evidence="10">Belongs to the peptidase M15 family.</text>
</comment>
<evidence type="ECO:0000256" key="6">
    <source>
        <dbReference type="ARBA" id="ARBA00022801"/>
    </source>
</evidence>
<keyword evidence="6" id="KW-0378">Hydrolase</keyword>
<dbReference type="GO" id="GO:0006508">
    <property type="term" value="P:proteolysis"/>
    <property type="evidence" value="ECO:0007669"/>
    <property type="project" value="UniProtKB-KW"/>
</dbReference>
<evidence type="ECO:0000313" key="14">
    <source>
        <dbReference type="Proteomes" id="UP000295096"/>
    </source>
</evidence>
<dbReference type="InterPro" id="IPR009045">
    <property type="entry name" value="Zn_M74/Hedgehog-like"/>
</dbReference>
<evidence type="ECO:0000313" key="13">
    <source>
        <dbReference type="EMBL" id="TDH64575.1"/>
    </source>
</evidence>
<dbReference type="GO" id="GO:0071555">
    <property type="term" value="P:cell wall organization"/>
    <property type="evidence" value="ECO:0007669"/>
    <property type="project" value="UniProtKB-KW"/>
</dbReference>
<dbReference type="PANTHER" id="PTHR37425">
    <property type="match status" value="1"/>
</dbReference>
<dbReference type="Gene3D" id="3.30.1380.10">
    <property type="match status" value="1"/>
</dbReference>
<sequence length="263" mass="28198">MPRSRDNAAQPSYVRLAEPAFTSGSGRPLPNTPARNDVALGFPCRRRFRTTLWMRRRTLLLAAPAVLPLPALAAPRRPAPGLRRLAIRHAATGARFAGSWHDGRTADPAAMAELSEVLADTRTGAVLPFDPAAIEVLWEVARRAGLAGDITILSGYRTPQTNYAVHGAGDSQHLRAGAVDVMLAPERLPGFAEQAILLGRGGVGIYTARNFVHVDSGPVRRWGDVPGELASLPVAGGKPRSRLDLTFDPLASMAEAWGKTRIK</sequence>
<dbReference type="SUPFAM" id="SSF55166">
    <property type="entry name" value="Hedgehog/DD-peptidase"/>
    <property type="match status" value="1"/>
</dbReference>
<dbReference type="Proteomes" id="UP000295096">
    <property type="component" value="Unassembled WGS sequence"/>
</dbReference>
<evidence type="ECO:0000256" key="4">
    <source>
        <dbReference type="ARBA" id="ARBA00022723"/>
    </source>
</evidence>
<proteinExistence type="inferred from homology"/>
<keyword evidence="14" id="KW-1185">Reference proteome</keyword>
<keyword evidence="4" id="KW-0479">Metal-binding</keyword>
<evidence type="ECO:0000256" key="11">
    <source>
        <dbReference type="ARBA" id="ARBA00093666"/>
    </source>
</evidence>
<keyword evidence="3" id="KW-0645">Protease</keyword>
<evidence type="ECO:0000256" key="3">
    <source>
        <dbReference type="ARBA" id="ARBA00022670"/>
    </source>
</evidence>